<feature type="region of interest" description="Disordered" evidence="1">
    <location>
        <begin position="67"/>
        <end position="145"/>
    </location>
</feature>
<keyword evidence="4" id="KW-1185">Reference proteome</keyword>
<keyword evidence="2" id="KW-0472">Membrane</keyword>
<feature type="compositionally biased region" description="Basic and acidic residues" evidence="1">
    <location>
        <begin position="123"/>
        <end position="134"/>
    </location>
</feature>
<name>A0AAV7VCU0_PLEWA</name>
<dbReference type="AlphaFoldDB" id="A0AAV7VCU0"/>
<dbReference type="Proteomes" id="UP001066276">
    <property type="component" value="Chromosome 2_1"/>
</dbReference>
<reference evidence="3" key="1">
    <citation type="journal article" date="2022" name="bioRxiv">
        <title>Sequencing and chromosome-scale assembly of the giantPleurodeles waltlgenome.</title>
        <authorList>
            <person name="Brown T."/>
            <person name="Elewa A."/>
            <person name="Iarovenko S."/>
            <person name="Subramanian E."/>
            <person name="Araus A.J."/>
            <person name="Petzold A."/>
            <person name="Susuki M."/>
            <person name="Suzuki K.-i.T."/>
            <person name="Hayashi T."/>
            <person name="Toyoda A."/>
            <person name="Oliveira C."/>
            <person name="Osipova E."/>
            <person name="Leigh N.D."/>
            <person name="Simon A."/>
            <person name="Yun M.H."/>
        </authorList>
    </citation>
    <scope>NUCLEOTIDE SEQUENCE</scope>
    <source>
        <strain evidence="3">20211129_DDA</strain>
        <tissue evidence="3">Liver</tissue>
    </source>
</reference>
<evidence type="ECO:0000313" key="4">
    <source>
        <dbReference type="Proteomes" id="UP001066276"/>
    </source>
</evidence>
<keyword evidence="2" id="KW-1133">Transmembrane helix</keyword>
<accession>A0AAV7VCU0</accession>
<sequence>MDLRSRPGPFSLGIGGILEYGVNLFRLDHRGQHYRRTRHTPGAPAVQSFLTRKSSGQEPILRNFQMMTGRKGTLRSDPGKQEQELEKNRTSKEKKTTSGAEKETVMDPRTVQEQEGSGPPVAIREKGGPRDNTPKLRPRSGKSLTSASVWAGLKKIGGERRGARREGKTRGGTTGIIFIIPFVWWFVPLVTVFLGSGVATRQGEGKCQNPQE</sequence>
<feature type="transmembrane region" description="Helical" evidence="2">
    <location>
        <begin position="174"/>
        <end position="194"/>
    </location>
</feature>
<gene>
    <name evidence="3" type="ORF">NDU88_003249</name>
</gene>
<proteinExistence type="predicted"/>
<feature type="compositionally biased region" description="Basic and acidic residues" evidence="1">
    <location>
        <begin position="77"/>
        <end position="112"/>
    </location>
</feature>
<evidence type="ECO:0000256" key="2">
    <source>
        <dbReference type="SAM" id="Phobius"/>
    </source>
</evidence>
<protein>
    <submittedName>
        <fullName evidence="3">Uncharacterized protein</fullName>
    </submittedName>
</protein>
<organism evidence="3 4">
    <name type="scientific">Pleurodeles waltl</name>
    <name type="common">Iberian ribbed newt</name>
    <dbReference type="NCBI Taxonomy" id="8319"/>
    <lineage>
        <taxon>Eukaryota</taxon>
        <taxon>Metazoa</taxon>
        <taxon>Chordata</taxon>
        <taxon>Craniata</taxon>
        <taxon>Vertebrata</taxon>
        <taxon>Euteleostomi</taxon>
        <taxon>Amphibia</taxon>
        <taxon>Batrachia</taxon>
        <taxon>Caudata</taxon>
        <taxon>Salamandroidea</taxon>
        <taxon>Salamandridae</taxon>
        <taxon>Pleurodelinae</taxon>
        <taxon>Pleurodeles</taxon>
    </lineage>
</organism>
<comment type="caution">
    <text evidence="3">The sequence shown here is derived from an EMBL/GenBank/DDBJ whole genome shotgun (WGS) entry which is preliminary data.</text>
</comment>
<evidence type="ECO:0000313" key="3">
    <source>
        <dbReference type="EMBL" id="KAJ1199413.1"/>
    </source>
</evidence>
<evidence type="ECO:0000256" key="1">
    <source>
        <dbReference type="SAM" id="MobiDB-lite"/>
    </source>
</evidence>
<keyword evidence="2" id="KW-0812">Transmembrane</keyword>
<dbReference type="EMBL" id="JANPWB010000003">
    <property type="protein sequence ID" value="KAJ1199413.1"/>
    <property type="molecule type" value="Genomic_DNA"/>
</dbReference>